<keyword evidence="3" id="KW-1185">Reference proteome</keyword>
<dbReference type="EMBL" id="LN679104">
    <property type="protein sequence ID" value="CEL61002.1"/>
    <property type="molecule type" value="Genomic_DNA"/>
</dbReference>
<feature type="compositionally biased region" description="Basic and acidic residues" evidence="1">
    <location>
        <begin position="350"/>
        <end position="359"/>
    </location>
</feature>
<feature type="region of interest" description="Disordered" evidence="1">
    <location>
        <begin position="256"/>
        <end position="275"/>
    </location>
</feature>
<evidence type="ECO:0000313" key="3">
    <source>
        <dbReference type="Proteomes" id="UP000059188"/>
    </source>
</evidence>
<evidence type="ECO:0000256" key="1">
    <source>
        <dbReference type="SAM" id="MobiDB-lite"/>
    </source>
</evidence>
<feature type="compositionally biased region" description="Basic residues" evidence="1">
    <location>
        <begin position="1"/>
        <end position="16"/>
    </location>
</feature>
<feature type="region of interest" description="Disordered" evidence="1">
    <location>
        <begin position="185"/>
        <end position="208"/>
    </location>
</feature>
<feature type="compositionally biased region" description="Low complexity" evidence="1">
    <location>
        <begin position="339"/>
        <end position="349"/>
    </location>
</feature>
<organism evidence="2 3">
    <name type="scientific">Thanatephorus cucumeris (strain AG1-IB / isolate 7/3/14)</name>
    <name type="common">Lettuce bottom rot fungus</name>
    <name type="synonym">Rhizoctonia solani</name>
    <dbReference type="NCBI Taxonomy" id="1108050"/>
    <lineage>
        <taxon>Eukaryota</taxon>
        <taxon>Fungi</taxon>
        <taxon>Dikarya</taxon>
        <taxon>Basidiomycota</taxon>
        <taxon>Agaricomycotina</taxon>
        <taxon>Agaricomycetes</taxon>
        <taxon>Cantharellales</taxon>
        <taxon>Ceratobasidiaceae</taxon>
        <taxon>Rhizoctonia</taxon>
        <taxon>Rhizoctonia solani AG-1</taxon>
    </lineage>
</organism>
<name>A0A0B7FXT3_THACB</name>
<feature type="region of interest" description="Disordered" evidence="1">
    <location>
        <begin position="326"/>
        <end position="369"/>
    </location>
</feature>
<evidence type="ECO:0000313" key="2">
    <source>
        <dbReference type="EMBL" id="CEL61002.1"/>
    </source>
</evidence>
<dbReference type="AlphaFoldDB" id="A0A0B7FXT3"/>
<accession>A0A0B7FXT3</accession>
<proteinExistence type="predicted"/>
<sequence length="369" mass="39487">MPRGHKQKRGRGGHQHGIHDFDFDDDFTIFDTVAARGHRGRGSGRGAFNHVSAVFVPAATRAMPRGGSRGSGPSTPARGRGSPAPRGRGDFQPRGRGGPISRGATRGNFTPRGRGRGYGYIDRGYGSGTEYQNRLLEPIKFVAAENTPRFLFEEGATEEIFKAEVVDLAQGDGAPTADVVEAAFTTQPDDQRGTEEDTAEGESDFRPQTGDEYERIANNPQHQPSSISAPSKELPKLDIASAVSLATRLKDAALTPREETFRSTTPRLEPHINRNGAATPVLSAPIAELDSDSDVEDVVLFVPTPKTPARPMTPLPLINTPAPGPAFLPGISPSPMRPSPLSVSFSPPVHAEKDSKLEPISEVPGLSHQ</sequence>
<feature type="region of interest" description="Disordered" evidence="1">
    <location>
        <begin position="59"/>
        <end position="121"/>
    </location>
</feature>
<dbReference type="Proteomes" id="UP000059188">
    <property type="component" value="Unassembled WGS sequence"/>
</dbReference>
<reference evidence="2 3" key="1">
    <citation type="submission" date="2014-11" db="EMBL/GenBank/DDBJ databases">
        <authorList>
            <person name="Wibberg Daniel"/>
        </authorList>
    </citation>
    <scope>NUCLEOTIDE SEQUENCE [LARGE SCALE GENOMIC DNA]</scope>
    <source>
        <strain evidence="2">Rhizoctonia solani AG1-IB 7/3/14</strain>
    </source>
</reference>
<gene>
    <name evidence="2" type="ORF">RSOLAG1IB_04241</name>
</gene>
<feature type="region of interest" description="Disordered" evidence="1">
    <location>
        <begin position="1"/>
        <end position="22"/>
    </location>
</feature>
<feature type="compositionally biased region" description="Low complexity" evidence="1">
    <location>
        <begin position="71"/>
        <end position="86"/>
    </location>
</feature>
<protein>
    <submittedName>
        <fullName evidence="2">Uncharacterized protein</fullName>
    </submittedName>
</protein>